<name>A0ABV0FYY0_9BURK</name>
<comment type="caution">
    <text evidence="3">The sequence shown here is derived from an EMBL/GenBank/DDBJ whole genome shotgun (WGS) entry which is preliminary data.</text>
</comment>
<dbReference type="EMBL" id="JBDPZD010000001">
    <property type="protein sequence ID" value="MEO3690444.1"/>
    <property type="molecule type" value="Genomic_DNA"/>
</dbReference>
<gene>
    <name evidence="3" type="ORF">ABDJ85_03130</name>
</gene>
<protein>
    <submittedName>
        <fullName evidence="3">DUF418 domain-containing protein</fullName>
    </submittedName>
</protein>
<feature type="transmembrane region" description="Helical" evidence="1">
    <location>
        <begin position="215"/>
        <end position="233"/>
    </location>
</feature>
<keyword evidence="1" id="KW-1133">Transmembrane helix</keyword>
<feature type="transmembrane region" description="Helical" evidence="1">
    <location>
        <begin position="93"/>
        <end position="109"/>
    </location>
</feature>
<proteinExistence type="predicted"/>
<keyword evidence="1" id="KW-0812">Transmembrane</keyword>
<feature type="transmembrane region" description="Helical" evidence="1">
    <location>
        <begin position="328"/>
        <end position="351"/>
    </location>
</feature>
<keyword evidence="1" id="KW-0472">Membrane</keyword>
<evidence type="ECO:0000313" key="4">
    <source>
        <dbReference type="Proteomes" id="UP001495147"/>
    </source>
</evidence>
<feature type="transmembrane region" description="Helical" evidence="1">
    <location>
        <begin position="253"/>
        <end position="275"/>
    </location>
</feature>
<dbReference type="PANTHER" id="PTHR30590:SF2">
    <property type="entry name" value="INNER MEMBRANE PROTEIN"/>
    <property type="match status" value="1"/>
</dbReference>
<dbReference type="RefSeq" id="WP_347703274.1">
    <property type="nucleotide sequence ID" value="NZ_JBDPZD010000001.1"/>
</dbReference>
<feature type="transmembrane region" description="Helical" evidence="1">
    <location>
        <begin position="16"/>
        <end position="36"/>
    </location>
</feature>
<keyword evidence="4" id="KW-1185">Reference proteome</keyword>
<dbReference type="Proteomes" id="UP001495147">
    <property type="component" value="Unassembled WGS sequence"/>
</dbReference>
<dbReference type="PANTHER" id="PTHR30590">
    <property type="entry name" value="INNER MEMBRANE PROTEIN"/>
    <property type="match status" value="1"/>
</dbReference>
<reference evidence="3 4" key="1">
    <citation type="submission" date="2024-05" db="EMBL/GenBank/DDBJ databases">
        <title>Roseateles sp. DJS-2-20 16S ribosomal RNA gene Genome sequencing and assembly.</title>
        <authorList>
            <person name="Woo H."/>
        </authorList>
    </citation>
    <scope>NUCLEOTIDE SEQUENCE [LARGE SCALE GENOMIC DNA]</scope>
    <source>
        <strain evidence="3 4">DJS-2-20</strain>
    </source>
</reference>
<sequence>MANAPSSNERITTVDVLRGFALFGILYAHMIMWYTAGPLPQELMGKFQDIFSGVAFGVYGVFVMAKFFSIFSFLFGLSFYIQINSLARRGDNVALRFGWRLALLGVVGITHHALWRGDILSIYVPLGFLLIFARHLSNKALLILGAVLVLNLPTKLFELVALLRTGKADFIASDYVSEANAYFHFVKDSGFVDMLLGNLAALPTKIDYQLTSGRLWITFGFFLLGMLVGRLGWFERADSDAIAKRLFKRSWQVALLCVVLGAAIGGAAVALGANMQEKSWAYWCSEYAIDAFNAAFTVFYICGIALLMHKPRWARRLAPLADIGKMALTSYLMQTLFGLLLFYQVGLALFLKTSPGLNALMCIGIFAFQVVFSRWWLSRFHYGPLEWLWRSATFFKWQPMVKV</sequence>
<organism evidence="3 4">
    <name type="scientific">Roseateles paludis</name>
    <dbReference type="NCBI Taxonomy" id="3145238"/>
    <lineage>
        <taxon>Bacteria</taxon>
        <taxon>Pseudomonadati</taxon>
        <taxon>Pseudomonadota</taxon>
        <taxon>Betaproteobacteria</taxon>
        <taxon>Burkholderiales</taxon>
        <taxon>Sphaerotilaceae</taxon>
        <taxon>Roseateles</taxon>
    </lineage>
</organism>
<feature type="transmembrane region" description="Helical" evidence="1">
    <location>
        <begin position="357"/>
        <end position="377"/>
    </location>
</feature>
<evidence type="ECO:0000259" key="2">
    <source>
        <dbReference type="Pfam" id="PF04235"/>
    </source>
</evidence>
<feature type="transmembrane region" description="Helical" evidence="1">
    <location>
        <begin position="140"/>
        <end position="163"/>
    </location>
</feature>
<dbReference type="InterPro" id="IPR007349">
    <property type="entry name" value="DUF418"/>
</dbReference>
<feature type="transmembrane region" description="Helical" evidence="1">
    <location>
        <begin position="56"/>
        <end position="81"/>
    </location>
</feature>
<feature type="transmembrane region" description="Helical" evidence="1">
    <location>
        <begin position="287"/>
        <end position="307"/>
    </location>
</feature>
<evidence type="ECO:0000313" key="3">
    <source>
        <dbReference type="EMBL" id="MEO3690444.1"/>
    </source>
</evidence>
<dbReference type="Pfam" id="PF04235">
    <property type="entry name" value="DUF418"/>
    <property type="match status" value="1"/>
</dbReference>
<dbReference type="InterPro" id="IPR052529">
    <property type="entry name" value="Bact_Transport_Assoc"/>
</dbReference>
<evidence type="ECO:0000256" key="1">
    <source>
        <dbReference type="SAM" id="Phobius"/>
    </source>
</evidence>
<accession>A0ABV0FYY0</accession>
<feature type="domain" description="DUF418" evidence="2">
    <location>
        <begin position="230"/>
        <end position="395"/>
    </location>
</feature>
<feature type="transmembrane region" description="Helical" evidence="1">
    <location>
        <begin position="115"/>
        <end position="133"/>
    </location>
</feature>